<name>A0A286RIM3_9BACT</name>
<sequence>MEDQHTAGYDSFLDTVTNIVGILIILVMVVGVRAQHAPVNLVLPEDPTVKEREVRLTELQRRSARLVSLRKDILELAEKVGQTSIEIQARLAERDRLALLVGLLKKEYEEKSKQLSGDATRQQALVQALAEAHEELSRLEREAATQQNRTEVVQLVNYPTPLATPSDREEIHFVIEKGKITYIPLDRLLEELVADARRKLYRLLEVPEITGVVGPIGGFKMEYSLVRRHLAGTPGDGNTMTGAYAQLRQWVLIPTGAGGDPVDRALEETSEFRRRLAGYRPDKTVVTLWCYPDGFKDFRRLKDFLHERGYSVAGRPLPEGFPIMGSPAGSKSAAQ</sequence>
<keyword evidence="2" id="KW-0812">Transmembrane</keyword>
<dbReference type="KEGG" id="ttf:THTE_3208"/>
<keyword evidence="2" id="KW-0472">Membrane</keyword>
<proteinExistence type="predicted"/>
<evidence type="ECO:0000313" key="4">
    <source>
        <dbReference type="Proteomes" id="UP000215086"/>
    </source>
</evidence>
<evidence type="ECO:0000256" key="2">
    <source>
        <dbReference type="SAM" id="Phobius"/>
    </source>
</evidence>
<protein>
    <submittedName>
        <fullName evidence="3">Uncharacterized protein</fullName>
    </submittedName>
</protein>
<dbReference type="RefSeq" id="WP_095415754.1">
    <property type="nucleotide sequence ID" value="NZ_CP018477.1"/>
</dbReference>
<reference evidence="3 4" key="1">
    <citation type="journal article" name="Front. Microbiol.">
        <title>Sugar Metabolism of the First Thermophilic Planctomycete Thermogutta terrifontis: Comparative Genomic and Transcriptomic Approaches.</title>
        <authorList>
            <person name="Elcheninov A.G."/>
            <person name="Menzel P."/>
            <person name="Gudbergsdottir S.R."/>
            <person name="Slesarev A.I."/>
            <person name="Kadnikov V.V."/>
            <person name="Krogh A."/>
            <person name="Bonch-Osmolovskaya E.A."/>
            <person name="Peng X."/>
            <person name="Kublanov I.V."/>
        </authorList>
    </citation>
    <scope>NUCLEOTIDE SEQUENCE [LARGE SCALE GENOMIC DNA]</scope>
    <source>
        <strain evidence="3 4">R1</strain>
    </source>
</reference>
<accession>A0A286RIM3</accession>
<keyword evidence="1" id="KW-0175">Coiled coil</keyword>
<dbReference type="OrthoDB" id="284128at2"/>
<gene>
    <name evidence="3" type="ORF">THTE_3208</name>
</gene>
<evidence type="ECO:0000256" key="1">
    <source>
        <dbReference type="SAM" id="Coils"/>
    </source>
</evidence>
<feature type="coiled-coil region" evidence="1">
    <location>
        <begin position="122"/>
        <end position="149"/>
    </location>
</feature>
<evidence type="ECO:0000313" key="3">
    <source>
        <dbReference type="EMBL" id="ASV75810.1"/>
    </source>
</evidence>
<dbReference type="EMBL" id="CP018477">
    <property type="protein sequence ID" value="ASV75810.1"/>
    <property type="molecule type" value="Genomic_DNA"/>
</dbReference>
<feature type="transmembrane region" description="Helical" evidence="2">
    <location>
        <begin position="12"/>
        <end position="32"/>
    </location>
</feature>
<keyword evidence="4" id="KW-1185">Reference proteome</keyword>
<dbReference type="AlphaFoldDB" id="A0A286RIM3"/>
<dbReference type="Proteomes" id="UP000215086">
    <property type="component" value="Chromosome"/>
</dbReference>
<organism evidence="3 4">
    <name type="scientific">Thermogutta terrifontis</name>
    <dbReference type="NCBI Taxonomy" id="1331910"/>
    <lineage>
        <taxon>Bacteria</taxon>
        <taxon>Pseudomonadati</taxon>
        <taxon>Planctomycetota</taxon>
        <taxon>Planctomycetia</taxon>
        <taxon>Pirellulales</taxon>
        <taxon>Thermoguttaceae</taxon>
        <taxon>Thermogutta</taxon>
    </lineage>
</organism>
<keyword evidence="2" id="KW-1133">Transmembrane helix</keyword>